<evidence type="ECO:0000256" key="4">
    <source>
        <dbReference type="ARBA" id="ARBA00022692"/>
    </source>
</evidence>
<evidence type="ECO:0000256" key="3">
    <source>
        <dbReference type="ARBA" id="ARBA00022475"/>
    </source>
</evidence>
<keyword evidence="3" id="KW-1003">Cell membrane</keyword>
<comment type="subcellular location">
    <subcellularLocation>
        <location evidence="1">Cell membrane</location>
        <topology evidence="1">Multi-pass membrane protein</topology>
    </subcellularLocation>
</comment>
<dbReference type="AlphaFoldDB" id="A0A6S6TJJ2"/>
<organism evidence="9">
    <name type="scientific">uncultured Thiotrichaceae bacterium</name>
    <dbReference type="NCBI Taxonomy" id="298394"/>
    <lineage>
        <taxon>Bacteria</taxon>
        <taxon>Pseudomonadati</taxon>
        <taxon>Pseudomonadota</taxon>
        <taxon>Gammaproteobacteria</taxon>
        <taxon>Thiotrichales</taxon>
        <taxon>Thiotrichaceae</taxon>
        <taxon>environmental samples</taxon>
    </lineage>
</organism>
<evidence type="ECO:0000256" key="6">
    <source>
        <dbReference type="ARBA" id="ARBA00023026"/>
    </source>
</evidence>
<keyword evidence="9" id="KW-0282">Flagellum</keyword>
<dbReference type="Pfam" id="PF01313">
    <property type="entry name" value="Bac_export_3"/>
    <property type="match status" value="1"/>
</dbReference>
<dbReference type="GO" id="GO:0009306">
    <property type="term" value="P:protein secretion"/>
    <property type="evidence" value="ECO:0007669"/>
    <property type="project" value="InterPro"/>
</dbReference>
<dbReference type="PANTHER" id="PTHR34040">
    <property type="entry name" value="FLAGELLAR BIOSYNTHETIC PROTEIN FLIQ"/>
    <property type="match status" value="1"/>
</dbReference>
<protein>
    <submittedName>
        <fullName evidence="9">Flagellar biosynthesis protein FliQ</fullName>
    </submittedName>
</protein>
<proteinExistence type="inferred from homology"/>
<dbReference type="NCBIfam" id="TIGR01403">
    <property type="entry name" value="fliQ_rel_III"/>
    <property type="match status" value="1"/>
</dbReference>
<keyword evidence="4 8" id="KW-0812">Transmembrane</keyword>
<keyword evidence="5 8" id="KW-1133">Transmembrane helix</keyword>
<dbReference type="EMBL" id="CACVAY010000072">
    <property type="protein sequence ID" value="CAA6815772.1"/>
    <property type="molecule type" value="Genomic_DNA"/>
</dbReference>
<evidence type="ECO:0000256" key="1">
    <source>
        <dbReference type="ARBA" id="ARBA00004651"/>
    </source>
</evidence>
<feature type="transmembrane region" description="Helical" evidence="8">
    <location>
        <begin position="53"/>
        <end position="71"/>
    </location>
</feature>
<comment type="similarity">
    <text evidence="2">Belongs to the FliQ/MopD/SpaQ family.</text>
</comment>
<dbReference type="PIRSF" id="PIRSF004669">
    <property type="entry name" value="FliQ"/>
    <property type="match status" value="1"/>
</dbReference>
<evidence type="ECO:0000256" key="8">
    <source>
        <dbReference type="SAM" id="Phobius"/>
    </source>
</evidence>
<keyword evidence="7 8" id="KW-0472">Membrane</keyword>
<evidence type="ECO:0000256" key="2">
    <source>
        <dbReference type="ARBA" id="ARBA00006156"/>
    </source>
</evidence>
<dbReference type="InterPro" id="IPR006306">
    <property type="entry name" value="T3SS_HrpO"/>
</dbReference>
<dbReference type="PANTHER" id="PTHR34040:SF7">
    <property type="entry name" value="SURFACE PRESENTATION OF ANTIGENS PROTEIN SPAQ"/>
    <property type="match status" value="1"/>
</dbReference>
<dbReference type="PRINTS" id="PR00952">
    <property type="entry name" value="TYPE3IMQPROT"/>
</dbReference>
<sequence length="88" mass="9718">MTGHEFYTHQAAVALELILYLSLPVLAAATIVGLVISLLQALTSIQEQTLPHAFKLVAIIITISITVNWLGPELYKFAVNMFSQFPYV</sequence>
<evidence type="ECO:0000256" key="7">
    <source>
        <dbReference type="ARBA" id="ARBA00023136"/>
    </source>
</evidence>
<gene>
    <name evidence="9" type="ORF">HELGO_WM16450</name>
</gene>
<keyword evidence="6" id="KW-0843">Virulence</keyword>
<evidence type="ECO:0000256" key="5">
    <source>
        <dbReference type="ARBA" id="ARBA00022989"/>
    </source>
</evidence>
<reference evidence="9" key="1">
    <citation type="submission" date="2020-01" db="EMBL/GenBank/DDBJ databases">
        <authorList>
            <person name="Meier V. D."/>
            <person name="Meier V D."/>
        </authorList>
    </citation>
    <scope>NUCLEOTIDE SEQUENCE</scope>
    <source>
        <strain evidence="9">HLG_WM_MAG_07</strain>
    </source>
</reference>
<evidence type="ECO:0000313" key="9">
    <source>
        <dbReference type="EMBL" id="CAA6815772.1"/>
    </source>
</evidence>
<keyword evidence="9" id="KW-0966">Cell projection</keyword>
<name>A0A6S6TJJ2_9GAMM</name>
<keyword evidence="9" id="KW-0969">Cilium</keyword>
<dbReference type="GO" id="GO:0005886">
    <property type="term" value="C:plasma membrane"/>
    <property type="evidence" value="ECO:0007669"/>
    <property type="project" value="UniProtKB-SubCell"/>
</dbReference>
<accession>A0A6S6TJJ2</accession>
<feature type="transmembrane region" description="Helical" evidence="8">
    <location>
        <begin position="17"/>
        <end position="41"/>
    </location>
</feature>
<dbReference type="InterPro" id="IPR002191">
    <property type="entry name" value="Bac_export_3"/>
</dbReference>